<name>E3NKS3_CAERE</name>
<sequence length="1349" mass="155081">MDANTSSSAVLAPENDTLVGKAYPTDTELAFFDNFATVVDGSDLVRSTTETLKLPPTRIKLKNLDKLPTSNTLDVNIGILFDIFIRWMLMKAGACLKTTRFWLNLRHPGYEKAPTGFWMPHRTYDKLNGHTLMNEIARHSQSNRNLGLDETLILSMRIFTKDKKALPGRGHRVPEEIRKMFGLHHGHNVVGDSHCLPKALAMGKLWSDMQSCSDPGEKKALNNKLQKVMRKTGKTFDGRCRIQMERAMDLLEEAGMDVDQMEHNLEDLEKLAEYLDEYHICIWEMPPHFPFPVVRVEFNKGAENFIPLFYHEGHYDHFHPTVENVQARFCFRCHKVVGANHARTCETKCRRCGNNECEPEEGVSIWCEKCNITFRSQECYKRHLEKKTLKAFPYCDVYEKCKNCRTIHTRESYSKVKHECFSTYLCKICQTRAGEDHQCVHVIPSEKDRNKQMDKQKEWKMVIYDCESIVASTAEYTGAQSLGGKHVPNVLCYKIICQTCLGKECACCGPMQVLSSIEEPELVIQRFVEVLRSDLTLKNAYIIAHNGGRYDHVFTLEEMISHEKHPANFVMNGNTFILVDVPTSIKTSFHFRDSVKYLPMKLSQMPAAFDLDTKSKGYFPYMFNHPGNYGVNLPGLPPIEYYEPQYMGTKDKEQFEKWYDANKEKPFDFNREIVDYCKNDVQILVEALVKFITICQTIFSGWNPIVQASTLASYIQFIMKHDHIKPGVLGYIPENGYGGRNNSKIALKYLMWLEHKNPGLKLVHKLSKEGEFYLECGNTGFFVDGYNPETKEVYEVHGCLWHGCNRCWMDQEAKCPANKNRTMGELYETTIDRDDIIRAAGYTLHVKWECDINEDLRKDKEMRDFFKNCNHTHHLQPREGMYGGRTQQFQSLVKACSKYSIEYFDFCSLYPYINMKGAEYPVGAPKRIVSDFEPIVPGRLPYRGIIFCDILPPLDCKLPVIPTRSDGKLLFVLCRTCGKSKNPKGKCTHTKISERFLTGVWCTDELNLAIEEGYKVLRYHEVWHWDEWFRGGFFSSFMEPLLKMKHEASGLPENVVTEEDIDKYIEEIFQNEGIKLDIDKIKKNPALRSLAKLFLNSTWGKLAQNPCKSDTKLFPIQKAVSAVEFMCEPGMEPKCFEEWKDTHILVSRKPTHDAVHTAKFTNIVYGALTTSAARVKLYQAMKLVGPENLIYCDTDSIIFRQERGANPLESLRGNGLGQLTDETPAGWHIDEIVAMAPKVYAYKMVNESGEEKYSVRAKGFTLNHETAEKINFFTMKQMMLRHLKKEEADTTVNKMAMKRGSNILDGIETTIEKKRLRPVMDKGNFASDGSLIPYGLLNPSTTIEDDYMY</sequence>
<evidence type="ECO:0000256" key="5">
    <source>
        <dbReference type="ARBA" id="ARBA00022705"/>
    </source>
</evidence>
<keyword evidence="5" id="KW-0235">DNA replication</keyword>
<dbReference type="GO" id="GO:0000166">
    <property type="term" value="F:nucleotide binding"/>
    <property type="evidence" value="ECO:0007669"/>
    <property type="project" value="InterPro"/>
</dbReference>
<comment type="catalytic activity">
    <reaction evidence="8">
        <text>DNA(n) + a 2'-deoxyribonucleoside 5'-triphosphate = DNA(n+1) + diphosphate</text>
        <dbReference type="Rhea" id="RHEA:22508"/>
        <dbReference type="Rhea" id="RHEA-COMP:17339"/>
        <dbReference type="Rhea" id="RHEA-COMP:17340"/>
        <dbReference type="ChEBI" id="CHEBI:33019"/>
        <dbReference type="ChEBI" id="CHEBI:61560"/>
        <dbReference type="ChEBI" id="CHEBI:173112"/>
        <dbReference type="EC" id="2.7.7.7"/>
    </reaction>
</comment>
<dbReference type="eggNOG" id="ENOG502QQ9V">
    <property type="taxonomic scope" value="Eukaryota"/>
</dbReference>
<dbReference type="InterPro" id="IPR004868">
    <property type="entry name" value="DNA-dir_DNA_pol_B_mt/vir"/>
</dbReference>
<dbReference type="GO" id="GO:0042575">
    <property type="term" value="C:DNA polymerase complex"/>
    <property type="evidence" value="ECO:0007669"/>
    <property type="project" value="UniProtKB-ARBA"/>
</dbReference>
<dbReference type="Proteomes" id="UP000008281">
    <property type="component" value="Unassembled WGS sequence"/>
</dbReference>
<dbReference type="STRING" id="31234.E3NKS3"/>
<proteinExistence type="inferred from homology"/>
<gene>
    <name evidence="11" type="ORF">CRE_10694</name>
</gene>
<dbReference type="Gene3D" id="1.10.287.690">
    <property type="entry name" value="Helix hairpin bin"/>
    <property type="match status" value="1"/>
</dbReference>
<feature type="domain" description="DNA-directed DNA polymerase family B mitochondria/virus" evidence="10">
    <location>
        <begin position="537"/>
        <end position="1051"/>
    </location>
</feature>
<dbReference type="EMBL" id="DS268826">
    <property type="protein sequence ID" value="EFP02706.1"/>
    <property type="molecule type" value="Genomic_DNA"/>
</dbReference>
<dbReference type="Gene3D" id="3.90.1600.10">
    <property type="entry name" value="Palm domain of DNA polymerase"/>
    <property type="match status" value="1"/>
</dbReference>
<evidence type="ECO:0000259" key="10">
    <source>
        <dbReference type="Pfam" id="PF03175"/>
    </source>
</evidence>
<evidence type="ECO:0000256" key="8">
    <source>
        <dbReference type="ARBA" id="ARBA00049244"/>
    </source>
</evidence>
<feature type="coiled-coil region" evidence="9">
    <location>
        <begin position="244"/>
        <end position="278"/>
    </location>
</feature>
<dbReference type="SUPFAM" id="SSF56672">
    <property type="entry name" value="DNA/RNA polymerases"/>
    <property type="match status" value="1"/>
</dbReference>
<dbReference type="InterPro" id="IPR036397">
    <property type="entry name" value="RNaseH_sf"/>
</dbReference>
<dbReference type="Gene3D" id="3.40.960.10">
    <property type="entry name" value="VSR Endonuclease"/>
    <property type="match status" value="1"/>
</dbReference>
<evidence type="ECO:0000313" key="12">
    <source>
        <dbReference type="Proteomes" id="UP000008281"/>
    </source>
</evidence>
<comment type="similarity">
    <text evidence="1">Belongs to the DNA polymerase type-B family.</text>
</comment>
<protein>
    <recommendedName>
        <fullName evidence="2">DNA-directed DNA polymerase</fullName>
        <ecNumber evidence="2">2.7.7.7</ecNumber>
    </recommendedName>
</protein>
<dbReference type="GO" id="GO:0006260">
    <property type="term" value="P:DNA replication"/>
    <property type="evidence" value="ECO:0007669"/>
    <property type="project" value="UniProtKB-KW"/>
</dbReference>
<dbReference type="GO" id="GO:0003887">
    <property type="term" value="F:DNA-directed DNA polymerase activity"/>
    <property type="evidence" value="ECO:0007669"/>
    <property type="project" value="UniProtKB-KW"/>
</dbReference>
<dbReference type="GO" id="GO:0006281">
    <property type="term" value="P:DNA repair"/>
    <property type="evidence" value="ECO:0007669"/>
    <property type="project" value="UniProtKB-ARBA"/>
</dbReference>
<dbReference type="OrthoDB" id="5848611at2759"/>
<evidence type="ECO:0000256" key="2">
    <source>
        <dbReference type="ARBA" id="ARBA00012417"/>
    </source>
</evidence>
<evidence type="ECO:0000313" key="11">
    <source>
        <dbReference type="EMBL" id="EFP02706.1"/>
    </source>
</evidence>
<evidence type="ECO:0000256" key="3">
    <source>
        <dbReference type="ARBA" id="ARBA00022679"/>
    </source>
</evidence>
<dbReference type="OMA" id="FFHESEC"/>
<dbReference type="PANTHER" id="PTHR33568:SF3">
    <property type="entry name" value="DNA-DIRECTED DNA POLYMERASE"/>
    <property type="match status" value="1"/>
</dbReference>
<keyword evidence="6" id="KW-0239">DNA-directed DNA polymerase</keyword>
<dbReference type="GO" id="GO:0003677">
    <property type="term" value="F:DNA binding"/>
    <property type="evidence" value="ECO:0007669"/>
    <property type="project" value="UniProtKB-KW"/>
</dbReference>
<keyword evidence="9" id="KW-0175">Coiled coil</keyword>
<evidence type="ECO:0000256" key="6">
    <source>
        <dbReference type="ARBA" id="ARBA00022932"/>
    </source>
</evidence>
<dbReference type="EC" id="2.7.7.7" evidence="2"/>
<accession>E3NKS3</accession>
<evidence type="ECO:0000256" key="1">
    <source>
        <dbReference type="ARBA" id="ARBA00005755"/>
    </source>
</evidence>
<organism evidence="12">
    <name type="scientific">Caenorhabditis remanei</name>
    <name type="common">Caenorhabditis vulgaris</name>
    <dbReference type="NCBI Taxonomy" id="31234"/>
    <lineage>
        <taxon>Eukaryota</taxon>
        <taxon>Metazoa</taxon>
        <taxon>Ecdysozoa</taxon>
        <taxon>Nematoda</taxon>
        <taxon>Chromadorea</taxon>
        <taxon>Rhabditida</taxon>
        <taxon>Rhabditina</taxon>
        <taxon>Rhabditomorpha</taxon>
        <taxon>Rhabditoidea</taxon>
        <taxon>Rhabditidae</taxon>
        <taxon>Peloderinae</taxon>
        <taxon>Caenorhabditis</taxon>
    </lineage>
</organism>
<dbReference type="Pfam" id="PF03175">
    <property type="entry name" value="DNA_pol_B_2"/>
    <property type="match status" value="1"/>
</dbReference>
<dbReference type="InterPro" id="IPR023211">
    <property type="entry name" value="DNA_pol_palm_dom_sf"/>
</dbReference>
<dbReference type="HOGENOM" id="CLU_001474_0_0_1"/>
<dbReference type="Gene3D" id="3.30.420.10">
    <property type="entry name" value="Ribonuclease H-like superfamily/Ribonuclease H"/>
    <property type="match status" value="1"/>
</dbReference>
<dbReference type="InterPro" id="IPR011335">
    <property type="entry name" value="Restrct_endonuc-II-like"/>
</dbReference>
<keyword evidence="3" id="KW-0808">Transferase</keyword>
<dbReference type="InterPro" id="IPR043502">
    <property type="entry name" value="DNA/RNA_pol_sf"/>
</dbReference>
<reference evidence="11" key="1">
    <citation type="submission" date="2007-07" db="EMBL/GenBank/DDBJ databases">
        <title>PCAP assembly of the Caenorhabditis remanei genome.</title>
        <authorList>
            <consortium name="The Caenorhabditis remanei Sequencing Consortium"/>
            <person name="Wilson R.K."/>
        </authorList>
    </citation>
    <scope>NUCLEOTIDE SEQUENCE [LARGE SCALE GENOMIC DNA]</scope>
    <source>
        <strain evidence="11">PB4641</strain>
    </source>
</reference>
<dbReference type="SUPFAM" id="SSF53098">
    <property type="entry name" value="Ribonuclease H-like"/>
    <property type="match status" value="1"/>
</dbReference>
<evidence type="ECO:0000256" key="9">
    <source>
        <dbReference type="SAM" id="Coils"/>
    </source>
</evidence>
<dbReference type="SUPFAM" id="SSF52980">
    <property type="entry name" value="Restriction endonuclease-like"/>
    <property type="match status" value="1"/>
</dbReference>
<dbReference type="InParanoid" id="E3NKS3"/>
<keyword evidence="4" id="KW-0548">Nucleotidyltransferase</keyword>
<evidence type="ECO:0000256" key="7">
    <source>
        <dbReference type="ARBA" id="ARBA00023125"/>
    </source>
</evidence>
<keyword evidence="7" id="KW-0238">DNA-binding</keyword>
<evidence type="ECO:0000256" key="4">
    <source>
        <dbReference type="ARBA" id="ARBA00022695"/>
    </source>
</evidence>
<dbReference type="InterPro" id="IPR012337">
    <property type="entry name" value="RNaseH-like_sf"/>
</dbReference>
<keyword evidence="12" id="KW-1185">Reference proteome</keyword>
<dbReference type="PANTHER" id="PTHR33568">
    <property type="entry name" value="DNA POLYMERASE"/>
    <property type="match status" value="1"/>
</dbReference>